<dbReference type="InterPro" id="IPR011009">
    <property type="entry name" value="Kinase-like_dom_sf"/>
</dbReference>
<reference evidence="2 3" key="1">
    <citation type="submission" date="2019-01" db="EMBL/GenBank/DDBJ databases">
        <title>Bacillus sp. M5HDSG1-1, whole genome shotgun sequence.</title>
        <authorList>
            <person name="Tuo L."/>
        </authorList>
    </citation>
    <scope>NUCLEOTIDE SEQUENCE [LARGE SCALE GENOMIC DNA]</scope>
    <source>
        <strain evidence="2 3">M5HDSG1-1</strain>
    </source>
</reference>
<dbReference type="GO" id="GO:0016740">
    <property type="term" value="F:transferase activity"/>
    <property type="evidence" value="ECO:0007669"/>
    <property type="project" value="UniProtKB-KW"/>
</dbReference>
<dbReference type="SUPFAM" id="SSF56112">
    <property type="entry name" value="Protein kinase-like (PK-like)"/>
    <property type="match status" value="1"/>
</dbReference>
<accession>A0A437K937</accession>
<name>A0A437K937_9BACI</name>
<dbReference type="PANTHER" id="PTHR21310">
    <property type="entry name" value="AMINOGLYCOSIDE PHOSPHOTRANSFERASE-RELATED-RELATED"/>
    <property type="match status" value="1"/>
</dbReference>
<dbReference type="EMBL" id="RZTZ01000006">
    <property type="protein sequence ID" value="RVT60746.1"/>
    <property type="molecule type" value="Genomic_DNA"/>
</dbReference>
<dbReference type="AlphaFoldDB" id="A0A437K937"/>
<dbReference type="RefSeq" id="WP_127739217.1">
    <property type="nucleotide sequence ID" value="NZ_JARMUX010000003.1"/>
</dbReference>
<comment type="caution">
    <text evidence="2">The sequence shown here is derived from an EMBL/GenBank/DDBJ whole genome shotgun (WGS) entry which is preliminary data.</text>
</comment>
<dbReference type="Proteomes" id="UP000288024">
    <property type="component" value="Unassembled WGS sequence"/>
</dbReference>
<keyword evidence="2" id="KW-0808">Transferase</keyword>
<feature type="domain" description="Aminoglycoside phosphotransferase" evidence="1">
    <location>
        <begin position="12"/>
        <end position="211"/>
    </location>
</feature>
<keyword evidence="3" id="KW-1185">Reference proteome</keyword>
<protein>
    <submittedName>
        <fullName evidence="2">Aminoglycoside phosphotransferase family protein</fullName>
    </submittedName>
</protein>
<gene>
    <name evidence="2" type="ORF">EM808_15980</name>
</gene>
<proteinExistence type="predicted"/>
<dbReference type="Gene3D" id="3.90.1200.10">
    <property type="match status" value="1"/>
</dbReference>
<dbReference type="Pfam" id="PF01636">
    <property type="entry name" value="APH"/>
    <property type="match status" value="1"/>
</dbReference>
<organism evidence="2 3">
    <name type="scientific">Niallia taxi</name>
    <dbReference type="NCBI Taxonomy" id="2499688"/>
    <lineage>
        <taxon>Bacteria</taxon>
        <taxon>Bacillati</taxon>
        <taxon>Bacillota</taxon>
        <taxon>Bacilli</taxon>
        <taxon>Bacillales</taxon>
        <taxon>Bacillaceae</taxon>
        <taxon>Niallia</taxon>
    </lineage>
</organism>
<dbReference type="InterPro" id="IPR002575">
    <property type="entry name" value="Aminoglycoside_PTrfase"/>
</dbReference>
<evidence type="ECO:0000313" key="2">
    <source>
        <dbReference type="EMBL" id="RVT60746.1"/>
    </source>
</evidence>
<evidence type="ECO:0000259" key="1">
    <source>
        <dbReference type="Pfam" id="PF01636"/>
    </source>
</evidence>
<evidence type="ECO:0000313" key="3">
    <source>
        <dbReference type="Proteomes" id="UP000288024"/>
    </source>
</evidence>
<dbReference type="InterPro" id="IPR051678">
    <property type="entry name" value="AGP_Transferase"/>
</dbReference>
<sequence length="253" mass="28713">MDLGSAIATGNTADVFLYNNKVIKLFKEYLPPTEATYEAKKQKFAYSCGLNVPRVFEVTKINGRQAIVMEYINGETLGQQIQNKMGSVEHYIDIFVNVQKEIHTVKIHQDDEVESMAEKLNRQINSAPTLGEEQKIKLLSRLSSLQYEPKLCHGDLHPYNLLVSNELISIIDWVDASAGDPRADVCRTYLLISSYSHELAELYLRSYCNRANISKKAILEWMAIIAGARLNEHIPSEENERLMKIVAKFCAND</sequence>